<dbReference type="InterPro" id="IPR000718">
    <property type="entry name" value="Peptidase_M13"/>
</dbReference>
<feature type="domain" description="Peptidase M13 N-terminal" evidence="4">
    <location>
        <begin position="555"/>
        <end position="918"/>
    </location>
</feature>
<dbReference type="PANTHER" id="PTHR11733">
    <property type="entry name" value="ZINC METALLOPROTEASE FAMILY M13 NEPRILYSIN-RELATED"/>
    <property type="match status" value="1"/>
</dbReference>
<dbReference type="GO" id="GO:0016485">
    <property type="term" value="P:protein processing"/>
    <property type="evidence" value="ECO:0007669"/>
    <property type="project" value="TreeGrafter"/>
</dbReference>
<keyword evidence="3" id="KW-0472">Membrane</keyword>
<reference evidence="5" key="1">
    <citation type="journal article" date="2020" name="Cell">
        <title>Large-Scale Comparative Analyses of Tick Genomes Elucidate Their Genetic Diversity and Vector Capacities.</title>
        <authorList>
            <consortium name="Tick Genome and Microbiome Consortium (TIGMIC)"/>
            <person name="Jia N."/>
            <person name="Wang J."/>
            <person name="Shi W."/>
            <person name="Du L."/>
            <person name="Sun Y."/>
            <person name="Zhan W."/>
            <person name="Jiang J.F."/>
            <person name="Wang Q."/>
            <person name="Zhang B."/>
            <person name="Ji P."/>
            <person name="Bell-Sakyi L."/>
            <person name="Cui X.M."/>
            <person name="Yuan T.T."/>
            <person name="Jiang B.G."/>
            <person name="Yang W.F."/>
            <person name="Lam T.T."/>
            <person name="Chang Q.C."/>
            <person name="Ding S.J."/>
            <person name="Wang X.J."/>
            <person name="Zhu J.G."/>
            <person name="Ruan X.D."/>
            <person name="Zhao L."/>
            <person name="Wei J.T."/>
            <person name="Ye R.Z."/>
            <person name="Que T.C."/>
            <person name="Du C.H."/>
            <person name="Zhou Y.H."/>
            <person name="Cheng J.X."/>
            <person name="Dai P.F."/>
            <person name="Guo W.B."/>
            <person name="Han X.H."/>
            <person name="Huang E.J."/>
            <person name="Li L.F."/>
            <person name="Wei W."/>
            <person name="Gao Y.C."/>
            <person name="Liu J.Z."/>
            <person name="Shao H.Z."/>
            <person name="Wang X."/>
            <person name="Wang C.C."/>
            <person name="Yang T.C."/>
            <person name="Huo Q.B."/>
            <person name="Li W."/>
            <person name="Chen H.Y."/>
            <person name="Chen S.E."/>
            <person name="Zhou L.G."/>
            <person name="Ni X.B."/>
            <person name="Tian J.H."/>
            <person name="Sheng Y."/>
            <person name="Liu T."/>
            <person name="Pan Y.S."/>
            <person name="Xia L.Y."/>
            <person name="Li J."/>
            <person name="Zhao F."/>
            <person name="Cao W.C."/>
        </authorList>
    </citation>
    <scope>NUCLEOTIDE SEQUENCE</scope>
    <source>
        <strain evidence="5">Rmic-2018</strain>
    </source>
</reference>
<feature type="compositionally biased region" description="Basic residues" evidence="2">
    <location>
        <begin position="160"/>
        <end position="170"/>
    </location>
</feature>
<evidence type="ECO:0000259" key="4">
    <source>
        <dbReference type="Pfam" id="PF05649"/>
    </source>
</evidence>
<feature type="region of interest" description="Disordered" evidence="2">
    <location>
        <begin position="79"/>
        <end position="120"/>
    </location>
</feature>
<proteinExistence type="inferred from homology"/>
<feature type="region of interest" description="Disordered" evidence="2">
    <location>
        <begin position="1"/>
        <end position="24"/>
    </location>
</feature>
<keyword evidence="6" id="KW-1185">Reference proteome</keyword>
<dbReference type="SUPFAM" id="SSF55486">
    <property type="entry name" value="Metalloproteases ('zincins'), catalytic domain"/>
    <property type="match status" value="1"/>
</dbReference>
<dbReference type="Gene3D" id="3.40.390.10">
    <property type="entry name" value="Collagenase (Catalytic Domain)"/>
    <property type="match status" value="1"/>
</dbReference>
<organism evidence="5 6">
    <name type="scientific">Rhipicephalus microplus</name>
    <name type="common">Cattle tick</name>
    <name type="synonym">Boophilus microplus</name>
    <dbReference type="NCBI Taxonomy" id="6941"/>
    <lineage>
        <taxon>Eukaryota</taxon>
        <taxon>Metazoa</taxon>
        <taxon>Ecdysozoa</taxon>
        <taxon>Arthropoda</taxon>
        <taxon>Chelicerata</taxon>
        <taxon>Arachnida</taxon>
        <taxon>Acari</taxon>
        <taxon>Parasitiformes</taxon>
        <taxon>Ixodida</taxon>
        <taxon>Ixodoidea</taxon>
        <taxon>Ixodidae</taxon>
        <taxon>Rhipicephalinae</taxon>
        <taxon>Rhipicephalus</taxon>
        <taxon>Boophilus</taxon>
    </lineage>
</organism>
<dbReference type="PANTHER" id="PTHR11733:SF241">
    <property type="entry name" value="GH26575P-RELATED"/>
    <property type="match status" value="1"/>
</dbReference>
<protein>
    <recommendedName>
        <fullName evidence="4">Peptidase M13 N-terminal domain-containing protein</fullName>
    </recommendedName>
</protein>
<dbReference type="PROSITE" id="PS51885">
    <property type="entry name" value="NEPRILYSIN"/>
    <property type="match status" value="1"/>
</dbReference>
<evidence type="ECO:0000256" key="2">
    <source>
        <dbReference type="SAM" id="MobiDB-lite"/>
    </source>
</evidence>
<dbReference type="GO" id="GO:0004222">
    <property type="term" value="F:metalloendopeptidase activity"/>
    <property type="evidence" value="ECO:0007669"/>
    <property type="project" value="InterPro"/>
</dbReference>
<feature type="region of interest" description="Disordered" evidence="2">
    <location>
        <begin position="343"/>
        <end position="418"/>
    </location>
</feature>
<dbReference type="InterPro" id="IPR042089">
    <property type="entry name" value="Peptidase_M13_dom_2"/>
</dbReference>
<evidence type="ECO:0000256" key="3">
    <source>
        <dbReference type="SAM" id="Phobius"/>
    </source>
</evidence>
<feature type="compositionally biased region" description="Polar residues" evidence="2">
    <location>
        <begin position="350"/>
        <end position="372"/>
    </location>
</feature>
<comment type="similarity">
    <text evidence="1">Belongs to the peptidase M13 family.</text>
</comment>
<feature type="compositionally biased region" description="Polar residues" evidence="2">
    <location>
        <begin position="91"/>
        <end position="104"/>
    </location>
</feature>
<accession>A0A9J6DI53</accession>
<evidence type="ECO:0000313" key="5">
    <source>
        <dbReference type="EMBL" id="KAH8021706.1"/>
    </source>
</evidence>
<evidence type="ECO:0000256" key="1">
    <source>
        <dbReference type="ARBA" id="ARBA00007357"/>
    </source>
</evidence>
<evidence type="ECO:0000313" key="6">
    <source>
        <dbReference type="Proteomes" id="UP000821866"/>
    </source>
</evidence>
<dbReference type="Gene3D" id="1.10.1380.10">
    <property type="entry name" value="Neutral endopeptidase , domain2"/>
    <property type="match status" value="1"/>
</dbReference>
<feature type="region of interest" description="Disordered" evidence="2">
    <location>
        <begin position="261"/>
        <end position="285"/>
    </location>
</feature>
<feature type="compositionally biased region" description="Low complexity" evidence="2">
    <location>
        <begin position="401"/>
        <end position="418"/>
    </location>
</feature>
<reference evidence="5" key="2">
    <citation type="submission" date="2021-09" db="EMBL/GenBank/DDBJ databases">
        <authorList>
            <person name="Jia N."/>
            <person name="Wang J."/>
            <person name="Shi W."/>
            <person name="Du L."/>
            <person name="Sun Y."/>
            <person name="Zhan W."/>
            <person name="Jiang J."/>
            <person name="Wang Q."/>
            <person name="Zhang B."/>
            <person name="Ji P."/>
            <person name="Sakyi L.B."/>
            <person name="Cui X."/>
            <person name="Yuan T."/>
            <person name="Jiang B."/>
            <person name="Yang W."/>
            <person name="Lam T.T.-Y."/>
            <person name="Chang Q."/>
            <person name="Ding S."/>
            <person name="Wang X."/>
            <person name="Zhu J."/>
            <person name="Ruan X."/>
            <person name="Zhao L."/>
            <person name="Wei J."/>
            <person name="Que T."/>
            <person name="Du C."/>
            <person name="Cheng J."/>
            <person name="Dai P."/>
            <person name="Han X."/>
            <person name="Huang E."/>
            <person name="Gao Y."/>
            <person name="Liu J."/>
            <person name="Shao H."/>
            <person name="Ye R."/>
            <person name="Li L."/>
            <person name="Wei W."/>
            <person name="Wang X."/>
            <person name="Wang C."/>
            <person name="Huo Q."/>
            <person name="Li W."/>
            <person name="Guo W."/>
            <person name="Chen H."/>
            <person name="Chen S."/>
            <person name="Zhou L."/>
            <person name="Zhou L."/>
            <person name="Ni X."/>
            <person name="Tian J."/>
            <person name="Zhou Y."/>
            <person name="Sheng Y."/>
            <person name="Liu T."/>
            <person name="Pan Y."/>
            <person name="Xia L."/>
            <person name="Li J."/>
            <person name="Zhao F."/>
            <person name="Cao W."/>
        </authorList>
    </citation>
    <scope>NUCLEOTIDE SEQUENCE</scope>
    <source>
        <strain evidence="5">Rmic-2018</strain>
        <tissue evidence="5">Larvae</tissue>
    </source>
</reference>
<feature type="compositionally biased region" description="Basic and acidic residues" evidence="2">
    <location>
        <begin position="173"/>
        <end position="184"/>
    </location>
</feature>
<dbReference type="Pfam" id="PF05649">
    <property type="entry name" value="Peptidase_M13_N"/>
    <property type="match status" value="1"/>
</dbReference>
<sequence>MKRGEEDENGWCSAPRAARGQEEKASKQAAVLALHTSIETMERLSRLDKARRRLFLDDTSLLRRPGNLRRATSVCGTGLPRRLHEDETPQCRVSWTQQRGQSQKLLPHDADQPSSPPEEEVRLLWCGSSGKVCLNRTKGSFSSTGPRDNQSDDFASHRSLAGKKSKRAGAAKHSGDRWRKQREQMSKRLVLSDSSEAFAVAERQKDEVSARQSKLKTSFSRLAVPMSDKVRTSKEKKVGSHEGGLLKLLDAESQRLTGNSANLVKEPPSECRPPGSRVCRNSGTYSSESDPFWNRGIGDCSESNPKTLQPLRKAIDRLSPVRGECDGTFSPITTYIYHEMRKGGLGKNSRPLSNRNRVPPETSQNYAPSPSSDHVGYREASKLAPLERSSPTGRTPEGKPLLKASGLGASGTASASTATPRAQVLPHLVGQGYSDFECRGTGAAFLLSESPAVEEQQPFKRILLFKKKAAVCLGVLLFALALFAWVSAPFLYSKVIVTAKPQLFKPRMPGSFPVAKNGSFVAHDATEEEYDTCSTPACKRDGAYLKGLLSWDLDPCEDFYHFVCSRWKSSGETTKTNVAAASSDELDHQLEQSVHGVLQRGSSAENLATLKALFDECMNTRQLDLDDWNPMLELLWLVSLEGFPFSFTPRNSTSLWKIAARVLKMTGAKALISIQANAHPKKVDVSILSIGMPNMLAPKGSDQAQVTEFYNSTAFAGITALKKQRNPTAYSLEVAAFASRLEMLVYSYSVSVGPPTHRVMLLKTQPELSTFCVELFLNSDSPLYSGGHTELLIQSPAFFDALVTLLRNTDHYIVMNYLGIRLMIEVAAYAPLSGRPLVDTLVQHIYGRPRPLLPRWKLCVRSAERALPDLFLYASELAFKTHFAVDMVQRLLGSARLQLVRSLSRLTVLDRDSRARAAILLKSTRFRLFRPDWLNNQEKLESHVTALPRVVRGQSLRSFYTLHSHSFTESLRREEADRWHGSAFDHDCTFDGNTVYVPVLLFNFTKLADNILQSLQISSSGVRIVRCLIQMLMTSVASGSSAGVVASRVWWPDLASSLLAVTQLCFQQYGVRQLGVLELLEYTAAMKPAMDLF</sequence>
<dbReference type="InterPro" id="IPR024079">
    <property type="entry name" value="MetalloPept_cat_dom_sf"/>
</dbReference>
<dbReference type="GO" id="GO:0005886">
    <property type="term" value="C:plasma membrane"/>
    <property type="evidence" value="ECO:0007669"/>
    <property type="project" value="TreeGrafter"/>
</dbReference>
<dbReference type="EMBL" id="JABSTU010000009">
    <property type="protein sequence ID" value="KAH8021706.1"/>
    <property type="molecule type" value="Genomic_DNA"/>
</dbReference>
<dbReference type="AlphaFoldDB" id="A0A9J6DI53"/>
<keyword evidence="3" id="KW-1133">Transmembrane helix</keyword>
<dbReference type="InterPro" id="IPR008753">
    <property type="entry name" value="Peptidase_M13_N"/>
</dbReference>
<dbReference type="Proteomes" id="UP000821866">
    <property type="component" value="Chromosome 7"/>
</dbReference>
<feature type="region of interest" description="Disordered" evidence="2">
    <location>
        <begin position="137"/>
        <end position="184"/>
    </location>
</feature>
<keyword evidence="3" id="KW-0812">Transmembrane</keyword>
<dbReference type="VEuPathDB" id="VectorBase:LOC119187677"/>
<comment type="caution">
    <text evidence="5">The sequence shown here is derived from an EMBL/GenBank/DDBJ whole genome shotgun (WGS) entry which is preliminary data.</text>
</comment>
<feature type="compositionally biased region" description="Polar residues" evidence="2">
    <location>
        <begin position="137"/>
        <end position="148"/>
    </location>
</feature>
<gene>
    <name evidence="5" type="ORF">HPB51_016370</name>
</gene>
<feature type="transmembrane region" description="Helical" evidence="3">
    <location>
        <begin position="469"/>
        <end position="492"/>
    </location>
</feature>
<name>A0A9J6DI53_RHIMP</name>